<gene>
    <name evidence="10" type="ORF">IQ266_12425</name>
</gene>
<dbReference type="InterPro" id="IPR003018">
    <property type="entry name" value="GAF"/>
</dbReference>
<comment type="similarity">
    <text evidence="2">Belongs to the methyl-accepting chemotaxis (MCP) protein family.</text>
</comment>
<keyword evidence="6" id="KW-0812">Transmembrane</keyword>
<dbReference type="Gene3D" id="3.30.450.20">
    <property type="entry name" value="PAS domain"/>
    <property type="match status" value="1"/>
</dbReference>
<reference evidence="10" key="1">
    <citation type="submission" date="2020-10" db="EMBL/GenBank/DDBJ databases">
        <authorList>
            <person name="Castelo-Branco R."/>
            <person name="Eusebio N."/>
            <person name="Adriana R."/>
            <person name="Vieira A."/>
            <person name="Brugerolle De Fraissinette N."/>
            <person name="Rezende De Castro R."/>
            <person name="Schneider M.P."/>
            <person name="Vasconcelos V."/>
            <person name="Leao P.N."/>
        </authorList>
    </citation>
    <scope>NUCLEOTIDE SEQUENCE</scope>
    <source>
        <strain evidence="10">LEGE 11480</strain>
    </source>
</reference>
<feature type="region of interest" description="Disordered" evidence="5">
    <location>
        <begin position="1"/>
        <end position="27"/>
    </location>
</feature>
<dbReference type="Gene3D" id="1.10.287.950">
    <property type="entry name" value="Methyl-accepting chemotaxis protein"/>
    <property type="match status" value="1"/>
</dbReference>
<dbReference type="SUPFAM" id="SSF55781">
    <property type="entry name" value="GAF domain-like"/>
    <property type="match status" value="3"/>
</dbReference>
<evidence type="ECO:0000256" key="6">
    <source>
        <dbReference type="SAM" id="Phobius"/>
    </source>
</evidence>
<dbReference type="CDD" id="cd11386">
    <property type="entry name" value="MCP_signal"/>
    <property type="match status" value="1"/>
</dbReference>
<evidence type="ECO:0000256" key="1">
    <source>
        <dbReference type="ARBA" id="ARBA00023224"/>
    </source>
</evidence>
<feature type="coiled-coil region" evidence="4">
    <location>
        <begin position="365"/>
        <end position="399"/>
    </location>
</feature>
<feature type="coiled-coil region" evidence="4">
    <location>
        <begin position="1028"/>
        <end position="1058"/>
    </location>
</feature>
<dbReference type="SMART" id="SM00283">
    <property type="entry name" value="MA"/>
    <property type="match status" value="1"/>
</dbReference>
<evidence type="ECO:0000313" key="11">
    <source>
        <dbReference type="Proteomes" id="UP000625316"/>
    </source>
</evidence>
<dbReference type="AlphaFoldDB" id="A0A928VMV9"/>
<feature type="transmembrane region" description="Helical" evidence="6">
    <location>
        <begin position="64"/>
        <end position="86"/>
    </location>
</feature>
<evidence type="ECO:0000259" key="9">
    <source>
        <dbReference type="PROSITE" id="PS50885"/>
    </source>
</evidence>
<dbReference type="PRINTS" id="PR00260">
    <property type="entry name" value="CHEMTRNSDUCR"/>
</dbReference>
<keyword evidence="6" id="KW-0472">Membrane</keyword>
<feature type="domain" description="Phytochrome chromophore attachment site" evidence="7">
    <location>
        <begin position="586"/>
        <end position="721"/>
    </location>
</feature>
<dbReference type="Pfam" id="PF01590">
    <property type="entry name" value="GAF"/>
    <property type="match status" value="3"/>
</dbReference>
<name>A0A928VMV9_9CYAN</name>
<accession>A0A928VMV9</accession>
<feature type="coiled-coil region" evidence="4">
    <location>
        <begin position="913"/>
        <end position="951"/>
    </location>
</feature>
<evidence type="ECO:0000259" key="8">
    <source>
        <dbReference type="PROSITE" id="PS50111"/>
    </source>
</evidence>
<dbReference type="InterPro" id="IPR016132">
    <property type="entry name" value="Phyto_chromo_attachment"/>
</dbReference>
<dbReference type="InterPro" id="IPR004090">
    <property type="entry name" value="Chemotax_Me-accpt_rcpt"/>
</dbReference>
<evidence type="ECO:0000259" key="7">
    <source>
        <dbReference type="PROSITE" id="PS50046"/>
    </source>
</evidence>
<dbReference type="InterPro" id="IPR004089">
    <property type="entry name" value="MCPsignal_dom"/>
</dbReference>
<dbReference type="Gene3D" id="3.30.450.40">
    <property type="match status" value="3"/>
</dbReference>
<evidence type="ECO:0000256" key="3">
    <source>
        <dbReference type="PROSITE-ProRule" id="PRU00284"/>
    </source>
</evidence>
<dbReference type="Pfam" id="PF00015">
    <property type="entry name" value="MCPsignal"/>
    <property type="match status" value="1"/>
</dbReference>
<dbReference type="InterPro" id="IPR003660">
    <property type="entry name" value="HAMP_dom"/>
</dbReference>
<feature type="transmembrane region" description="Helical" evidence="6">
    <location>
        <begin position="349"/>
        <end position="368"/>
    </location>
</feature>
<dbReference type="RefSeq" id="WP_264325365.1">
    <property type="nucleotide sequence ID" value="NZ_JADEXQ010000038.1"/>
</dbReference>
<dbReference type="Proteomes" id="UP000625316">
    <property type="component" value="Unassembled WGS sequence"/>
</dbReference>
<evidence type="ECO:0000256" key="5">
    <source>
        <dbReference type="SAM" id="MobiDB-lite"/>
    </source>
</evidence>
<organism evidence="10 11">
    <name type="scientific">Romeriopsis navalis LEGE 11480</name>
    <dbReference type="NCBI Taxonomy" id="2777977"/>
    <lineage>
        <taxon>Bacteria</taxon>
        <taxon>Bacillati</taxon>
        <taxon>Cyanobacteriota</taxon>
        <taxon>Cyanophyceae</taxon>
        <taxon>Leptolyngbyales</taxon>
        <taxon>Leptolyngbyaceae</taxon>
        <taxon>Romeriopsis</taxon>
        <taxon>Romeriopsis navalis</taxon>
    </lineage>
</organism>
<dbReference type="SMART" id="SM00065">
    <property type="entry name" value="GAF"/>
    <property type="match status" value="3"/>
</dbReference>
<dbReference type="SUPFAM" id="SSF58104">
    <property type="entry name" value="Methyl-accepting chemotaxis protein (MCP) signaling domain"/>
    <property type="match status" value="1"/>
</dbReference>
<proteinExistence type="inferred from homology"/>
<dbReference type="PANTHER" id="PTHR32089:SF114">
    <property type="entry name" value="METHYL-ACCEPTING CHEMOTAXIS PROTEIN MCPB"/>
    <property type="match status" value="1"/>
</dbReference>
<feature type="domain" description="Phytochrome chromophore attachment site" evidence="7">
    <location>
        <begin position="757"/>
        <end position="902"/>
    </location>
</feature>
<feature type="domain" description="Methyl-accepting transducer" evidence="8">
    <location>
        <begin position="995"/>
        <end position="1231"/>
    </location>
</feature>
<dbReference type="EMBL" id="JADEXQ010000038">
    <property type="protein sequence ID" value="MBE9030537.1"/>
    <property type="molecule type" value="Genomic_DNA"/>
</dbReference>
<evidence type="ECO:0000256" key="2">
    <source>
        <dbReference type="ARBA" id="ARBA00029447"/>
    </source>
</evidence>
<feature type="coiled-coil region" evidence="4">
    <location>
        <begin position="1139"/>
        <end position="1173"/>
    </location>
</feature>
<keyword evidence="1 3" id="KW-0807">Transducer</keyword>
<dbReference type="GO" id="GO:0004888">
    <property type="term" value="F:transmembrane signaling receptor activity"/>
    <property type="evidence" value="ECO:0007669"/>
    <property type="project" value="InterPro"/>
</dbReference>
<feature type="domain" description="Phytochrome chromophore attachment site" evidence="7">
    <location>
        <begin position="419"/>
        <end position="550"/>
    </location>
</feature>
<protein>
    <submittedName>
        <fullName evidence="10">GAF domain-containing protein</fullName>
    </submittedName>
</protein>
<dbReference type="PROSITE" id="PS50046">
    <property type="entry name" value="PHYTOCHROME_2"/>
    <property type="match status" value="3"/>
</dbReference>
<dbReference type="PROSITE" id="PS50885">
    <property type="entry name" value="HAMP"/>
    <property type="match status" value="1"/>
</dbReference>
<evidence type="ECO:0000313" key="10">
    <source>
        <dbReference type="EMBL" id="MBE9030537.1"/>
    </source>
</evidence>
<dbReference type="GO" id="GO:0016020">
    <property type="term" value="C:membrane"/>
    <property type="evidence" value="ECO:0007669"/>
    <property type="project" value="InterPro"/>
</dbReference>
<dbReference type="GO" id="GO:0007165">
    <property type="term" value="P:signal transduction"/>
    <property type="evidence" value="ECO:0007669"/>
    <property type="project" value="UniProtKB-KW"/>
</dbReference>
<keyword evidence="6" id="KW-1133">Transmembrane helix</keyword>
<comment type="caution">
    <text evidence="10">The sequence shown here is derived from an EMBL/GenBank/DDBJ whole genome shotgun (WGS) entry which is preliminary data.</text>
</comment>
<dbReference type="PANTHER" id="PTHR32089">
    <property type="entry name" value="METHYL-ACCEPTING CHEMOTAXIS PROTEIN MCPB"/>
    <property type="match status" value="1"/>
</dbReference>
<dbReference type="PROSITE" id="PS50111">
    <property type="entry name" value="CHEMOTAXIS_TRANSDUC_2"/>
    <property type="match status" value="1"/>
</dbReference>
<sequence length="1272" mass="139238">MTPASPEKATAAAQTQHSVPLPPPVKGISLRSEPSQAVEPVVEVGATPPQKPVKLRLKLALKTLVAATAVGALPLFAVGAVSYAWMNHSMTEGLAQQQQATAAQLSDQLHQFLLERVQDVEQLVEGNLFQGDRLTTAAKLGLLEQQKSYSASFKHLALLDHTGKPTLQTKGTKLSNQSTEIYFQQVLKTKDVVVVPMPTDAGGATLIIAVPMTSGNQITGVMMAQLNPEAMQQQLLTASVNLGQPYITDAEGKVLFAIDKAQLNQPVEQVLPGLQNSLQASSTAGAAVSQRLRFGLSVLGLKDSAQPDQLVGWATSQTDKVLSQLNWRTVVAANPEGVLQQQQYRASQFGFAFLAGLGVVGLVGLLVARRTNRVVNDQVKQLERQYASLQTQQQLSIERSQWLGQMIETMRQSMGEAALLNTTVTELRYALSADRVMFYRCNDDWSGTIIAESVGANYRQFMGQTVNDLFREGSIERYQDEQVQVIPDVGRLGLTRAHKEMLAKFEIRASLIAPILQHGKLIGLLCAHQCATTRQWEPEDVDVFAKLSSQLGFVLEQSALISRQAKSVEKSRILNEIVDSMRRSFKEEDILNTTVNELRYTLEADRVVVYRIDGDQSAIILAESVGLTFSKLSGRVLRNPFPAAVMERFRVGQVWCMPDIDAEGLPPEFRAKLDELQVRGCIVAPVIQNGELVGLLSVHACEAARAWEKEDIGLVARLGGQLGLALNQAAILRRQTLSAERLRTLNEIVSVMRRSLKETEILNTAVQELRLILDADRVIVYRFATDPRQLDATLPLSHAGDVAAEATALSSERLAGRDLQGLFTEMPLERFKNGHVQSIPDIYLANLSPEHLQLLEDLQIRATIVAPILQNGELTGLLCAYDNDLRRWETQDLDLFAKLAIQLGYALDQSALIADTEREREAAKAAADATAEAQQLQQERFQQRAQELLRQVEPLTRGDLTVQARESNDEVGTIAKSYNEVIDALRETIAQVQFASRSVAATASDSEGAVSSLSLESRQQIQTVAHAIEQVQTMMNALHQIAARAEEAEGNVQRATKKLQSGDEVMDRTVSGMSSIRETVAETAKKVKRLGEASQKISRVVNLINGFATQTNLLAMNASIEAAKAGEEGQGFVVVAEEVRTLAQQSAAATAEIEQVVEEIQRQTNEVVAAMETGTEHVVNGTQLVEESRMHLSEITEVGMQLNQMVRDISQAAAAQTETSVSVKQTMLQVATIADTTSQQTQTVAESFSHLLKMAEDLQTSAAQFKVRRASK</sequence>
<dbReference type="SMART" id="SM00304">
    <property type="entry name" value="HAMP"/>
    <property type="match status" value="2"/>
</dbReference>
<keyword evidence="11" id="KW-1185">Reference proteome</keyword>
<dbReference type="InterPro" id="IPR029016">
    <property type="entry name" value="GAF-like_dom_sf"/>
</dbReference>
<dbReference type="GO" id="GO:0006935">
    <property type="term" value="P:chemotaxis"/>
    <property type="evidence" value="ECO:0007669"/>
    <property type="project" value="InterPro"/>
</dbReference>
<feature type="domain" description="HAMP" evidence="9">
    <location>
        <begin position="939"/>
        <end position="990"/>
    </location>
</feature>
<evidence type="ECO:0000256" key="4">
    <source>
        <dbReference type="SAM" id="Coils"/>
    </source>
</evidence>
<keyword evidence="4" id="KW-0175">Coiled coil</keyword>